<keyword evidence="3" id="KW-0862">Zinc</keyword>
<feature type="domain" description="BED-type" evidence="6">
    <location>
        <begin position="1"/>
        <end position="53"/>
    </location>
</feature>
<gene>
    <name evidence="7" type="ORF">CELE_F41B5.1</name>
    <name evidence="7 9" type="ORF">F41B5.1</name>
</gene>
<dbReference type="CTD" id="13211878"/>
<dbReference type="SUPFAM" id="SSF57667">
    <property type="entry name" value="beta-beta-alpha zinc fingers"/>
    <property type="match status" value="1"/>
</dbReference>
<keyword evidence="8" id="KW-1185">Reference proteome</keyword>
<dbReference type="GO" id="GO:0003677">
    <property type="term" value="F:DNA binding"/>
    <property type="evidence" value="ECO:0007669"/>
    <property type="project" value="InterPro"/>
</dbReference>
<name>G4SI18_CAEEL</name>
<dbReference type="Bgee" id="WBGene00023284">
    <property type="expression patterns" value="Expressed in pharyngeal muscle cell (C elegans) and 3 other cell types or tissues"/>
</dbReference>
<evidence type="ECO:0000256" key="1">
    <source>
        <dbReference type="ARBA" id="ARBA00022723"/>
    </source>
</evidence>
<dbReference type="WormBase" id="F41B5.1">
    <property type="protein sequence ID" value="CE47501"/>
    <property type="gene ID" value="WBGene00023284"/>
</dbReference>
<dbReference type="AGR" id="WB:WBGene00023284"/>
<evidence type="ECO:0000256" key="3">
    <source>
        <dbReference type="ARBA" id="ARBA00022833"/>
    </source>
</evidence>
<evidence type="ECO:0000259" key="6">
    <source>
        <dbReference type="PROSITE" id="PS50808"/>
    </source>
</evidence>
<evidence type="ECO:0000313" key="7">
    <source>
        <dbReference type="EMBL" id="CCD70995.2"/>
    </source>
</evidence>
<feature type="region of interest" description="Disordered" evidence="5">
    <location>
        <begin position="53"/>
        <end position="84"/>
    </location>
</feature>
<dbReference type="GeneID" id="13211878"/>
<keyword evidence="1" id="KW-0479">Metal-binding</keyword>
<evidence type="ECO:0000256" key="5">
    <source>
        <dbReference type="SAM" id="MobiDB-lite"/>
    </source>
</evidence>
<dbReference type="InParanoid" id="G4SI18"/>
<dbReference type="Pfam" id="PF02892">
    <property type="entry name" value="zf-BED"/>
    <property type="match status" value="1"/>
</dbReference>
<dbReference type="HOGENOM" id="CLU_1714936_0_0_1"/>
<organism evidence="7 8">
    <name type="scientific">Caenorhabditis elegans</name>
    <dbReference type="NCBI Taxonomy" id="6239"/>
    <lineage>
        <taxon>Eukaryota</taxon>
        <taxon>Metazoa</taxon>
        <taxon>Ecdysozoa</taxon>
        <taxon>Nematoda</taxon>
        <taxon>Chromadorea</taxon>
        <taxon>Rhabditida</taxon>
        <taxon>Rhabditina</taxon>
        <taxon>Rhabditomorpha</taxon>
        <taxon>Rhabditoidea</taxon>
        <taxon>Rhabditidae</taxon>
        <taxon>Peloderinae</taxon>
        <taxon>Caenorhabditis</taxon>
    </lineage>
</organism>
<dbReference type="PROSITE" id="PS50808">
    <property type="entry name" value="ZF_BED"/>
    <property type="match status" value="1"/>
</dbReference>
<evidence type="ECO:0000313" key="9">
    <source>
        <dbReference type="WormBase" id="F41B5.1"/>
    </source>
</evidence>
<dbReference type="RefSeq" id="NP_001263833.1">
    <property type="nucleotide sequence ID" value="NM_001276904.1"/>
</dbReference>
<accession>G4SI18</accession>
<dbReference type="EMBL" id="BX284605">
    <property type="protein sequence ID" value="CCD70995.2"/>
    <property type="molecule type" value="Genomic_DNA"/>
</dbReference>
<evidence type="ECO:0000313" key="8">
    <source>
        <dbReference type="Proteomes" id="UP000001940"/>
    </source>
</evidence>
<dbReference type="PaxDb" id="6239-F41B5.1"/>
<keyword evidence="2 4" id="KW-0863">Zinc-finger</keyword>
<dbReference type="GO" id="GO:0008270">
    <property type="term" value="F:zinc ion binding"/>
    <property type="evidence" value="ECO:0007669"/>
    <property type="project" value="UniProtKB-KW"/>
</dbReference>
<evidence type="ECO:0000256" key="4">
    <source>
        <dbReference type="PROSITE-ProRule" id="PRU00027"/>
    </source>
</evidence>
<reference evidence="7 8" key="1">
    <citation type="journal article" date="1998" name="Science">
        <title>Genome sequence of the nematode C. elegans: a platform for investigating biology.</title>
        <authorList>
            <consortium name="The C. elegans sequencing consortium"/>
            <person name="Sulson J.E."/>
            <person name="Waterston R."/>
        </authorList>
    </citation>
    <scope>NUCLEOTIDE SEQUENCE [LARGE SCALE GENOMIC DNA]</scope>
    <source>
        <strain evidence="7 8">Bristol N2</strain>
    </source>
</reference>
<dbReference type="KEGG" id="cel:CELE_F41B5.1"/>
<dbReference type="InterPro" id="IPR003656">
    <property type="entry name" value="Znf_BED"/>
</dbReference>
<proteinExistence type="predicted"/>
<protein>
    <submittedName>
        <fullName evidence="7">BED-type domain-containing protein</fullName>
    </submittedName>
</protein>
<dbReference type="Proteomes" id="UP000001940">
    <property type="component" value="Chromosome V"/>
</dbReference>
<evidence type="ECO:0000256" key="2">
    <source>
        <dbReference type="ARBA" id="ARBA00022771"/>
    </source>
</evidence>
<dbReference type="AlphaFoldDB" id="G4SI18"/>
<dbReference type="InterPro" id="IPR036236">
    <property type="entry name" value="Znf_C2H2_sf"/>
</dbReference>
<sequence length="153" mass="16984">MSSKVWLFFDGRNTGNDAKCSLCGSIIKKTKSGSTSPQIAHLKTFHGEEWSRALGKETSSSREISVEKDPEPAENNDDETTRMAPVFWQRKKTQNEQYMDDNSAEARLITTTIMETIAVDTLSLNTTESCDSFDLPTSVQVCSKVSDCSSRNS</sequence>